<evidence type="ECO:0000256" key="1">
    <source>
        <dbReference type="SAM" id="Phobius"/>
    </source>
</evidence>
<keyword evidence="3" id="KW-1185">Reference proteome</keyword>
<feature type="transmembrane region" description="Helical" evidence="1">
    <location>
        <begin position="103"/>
        <end position="125"/>
    </location>
</feature>
<organism evidence="2 3">
    <name type="scientific">Pseudomonas silesiensis</name>
    <dbReference type="NCBI Taxonomy" id="1853130"/>
    <lineage>
        <taxon>Bacteria</taxon>
        <taxon>Pseudomonadati</taxon>
        <taxon>Pseudomonadota</taxon>
        <taxon>Gammaproteobacteria</taxon>
        <taxon>Pseudomonadales</taxon>
        <taxon>Pseudomonadaceae</taxon>
        <taxon>Pseudomonas</taxon>
    </lineage>
</organism>
<evidence type="ECO:0000313" key="3">
    <source>
        <dbReference type="Proteomes" id="UP000078354"/>
    </source>
</evidence>
<dbReference type="EMBL" id="CP014870">
    <property type="protein sequence ID" value="ANJ59350.1"/>
    <property type="molecule type" value="Genomic_DNA"/>
</dbReference>
<dbReference type="RefSeq" id="WP_064680698.1">
    <property type="nucleotide sequence ID" value="NZ_CP014870.1"/>
</dbReference>
<keyword evidence="1" id="KW-0472">Membrane</keyword>
<sequence length="181" mass="20676">MKKKHHHEHHLQLRVSELGQLFNSMDPTPFLNKDLDREAEAFIETWAAEFPSDSLLRITIHLEHLPTEGDPSTIMVEAIHNYFDHKAGLARSELKRLLREGRISLLIGIGFVTLCLVAADVIGQLSASAVVGIARESLMIVGWVAMWRPLQIFLYDWWPILRSIRVYKAISHAHVRVVQSK</sequence>
<dbReference type="OrthoDB" id="653003at2"/>
<dbReference type="AlphaFoldDB" id="A0A191Z2D9"/>
<keyword evidence="1" id="KW-1133">Transmembrane helix</keyword>
<protein>
    <submittedName>
        <fullName evidence="2">Uncharacterized protein</fullName>
    </submittedName>
</protein>
<proteinExistence type="predicted"/>
<dbReference type="Proteomes" id="UP000078354">
    <property type="component" value="Chromosome"/>
</dbReference>
<dbReference type="STRING" id="1853130.PMA3_13525"/>
<evidence type="ECO:0000313" key="2">
    <source>
        <dbReference type="EMBL" id="ANJ59350.1"/>
    </source>
</evidence>
<dbReference type="KEGG" id="psil:PMA3_13525"/>
<name>A0A191Z2D9_9PSED</name>
<keyword evidence="1" id="KW-0812">Transmembrane</keyword>
<accession>A0A191Z2D9</accession>
<gene>
    <name evidence="2" type="ORF">PMA3_13525</name>
</gene>
<feature type="transmembrane region" description="Helical" evidence="1">
    <location>
        <begin position="137"/>
        <end position="158"/>
    </location>
</feature>
<reference evidence="2 3" key="1">
    <citation type="journal article" date="2018" name="Syst. Appl. Microbiol.">
        <title>Pseudomonas silesiensis sp. nov. strain A3T isolated from a biological pesticide sewage treatment plant and analysis of the complete genome sequence.</title>
        <authorList>
            <person name="Kaminski M.A."/>
            <person name="Furmanczyk E.M."/>
            <person name="Sobczak A."/>
            <person name="Dziembowski A."/>
            <person name="Lipinski L."/>
        </authorList>
    </citation>
    <scope>NUCLEOTIDE SEQUENCE [LARGE SCALE GENOMIC DNA]</scope>
    <source>
        <strain evidence="2 3">A3</strain>
    </source>
</reference>